<feature type="binding site" evidence="7 8">
    <location>
        <position position="96"/>
    </location>
    <ligand>
        <name>S-adenosyl-L-methionine</name>
        <dbReference type="ChEBI" id="CHEBI:59789"/>
    </ligand>
</feature>
<evidence type="ECO:0000256" key="4">
    <source>
        <dbReference type="ARBA" id="ARBA00022679"/>
    </source>
</evidence>
<evidence type="ECO:0000256" key="7">
    <source>
        <dbReference type="HAMAP-Rule" id="MF_00607"/>
    </source>
</evidence>
<keyword evidence="5 7" id="KW-0949">S-adenosyl-L-methionine</keyword>
<evidence type="ECO:0000259" key="9">
    <source>
        <dbReference type="SMART" id="SM00650"/>
    </source>
</evidence>
<feature type="binding site" evidence="7 8">
    <location>
        <position position="117"/>
    </location>
    <ligand>
        <name>S-adenosyl-L-methionine</name>
        <dbReference type="ChEBI" id="CHEBI:59789"/>
    </ligand>
</feature>
<dbReference type="GO" id="GO:0003723">
    <property type="term" value="F:RNA binding"/>
    <property type="evidence" value="ECO:0007669"/>
    <property type="project" value="UniProtKB-UniRule"/>
</dbReference>
<feature type="binding site" evidence="7 8">
    <location>
        <position position="71"/>
    </location>
    <ligand>
        <name>S-adenosyl-L-methionine</name>
        <dbReference type="ChEBI" id="CHEBI:59789"/>
    </ligand>
</feature>
<dbReference type="GO" id="GO:0005829">
    <property type="term" value="C:cytosol"/>
    <property type="evidence" value="ECO:0007669"/>
    <property type="project" value="TreeGrafter"/>
</dbReference>
<keyword evidence="1 7" id="KW-0963">Cytoplasm</keyword>
<dbReference type="InterPro" id="IPR023165">
    <property type="entry name" value="rRNA_Ade_diMease-like_C"/>
</dbReference>
<dbReference type="PROSITE" id="PS01131">
    <property type="entry name" value="RRNA_A_DIMETH"/>
    <property type="match status" value="1"/>
</dbReference>
<gene>
    <name evidence="7" type="primary">rsmA</name>
    <name evidence="7" type="synonym">ksgA</name>
    <name evidence="10" type="ORF">A2731_02605</name>
</gene>
<organism evidence="10 11">
    <name type="scientific">Candidatus Buchananbacteria bacterium RIFCSPHIGHO2_01_FULL_39_8</name>
    <dbReference type="NCBI Taxonomy" id="1797533"/>
    <lineage>
        <taxon>Bacteria</taxon>
        <taxon>Candidatus Buchananiibacteriota</taxon>
    </lineage>
</organism>
<dbReference type="Gene3D" id="3.40.50.150">
    <property type="entry name" value="Vaccinia Virus protein VP39"/>
    <property type="match status" value="1"/>
</dbReference>
<dbReference type="InterPro" id="IPR029063">
    <property type="entry name" value="SAM-dependent_MTases_sf"/>
</dbReference>
<dbReference type="EC" id="2.1.1.182" evidence="7"/>
<proteinExistence type="inferred from homology"/>
<evidence type="ECO:0000256" key="3">
    <source>
        <dbReference type="ARBA" id="ARBA00022603"/>
    </source>
</evidence>
<dbReference type="PROSITE" id="PS51689">
    <property type="entry name" value="SAM_RNA_A_N6_MT"/>
    <property type="match status" value="1"/>
</dbReference>
<dbReference type="STRING" id="1797533.A2731_02605"/>
<keyword evidence="2 7" id="KW-0698">rRNA processing</keyword>
<evidence type="ECO:0000313" key="10">
    <source>
        <dbReference type="EMBL" id="OGY43992.1"/>
    </source>
</evidence>
<comment type="catalytic activity">
    <reaction evidence="7">
        <text>adenosine(1518)/adenosine(1519) in 16S rRNA + 4 S-adenosyl-L-methionine = N(6)-dimethyladenosine(1518)/N(6)-dimethyladenosine(1519) in 16S rRNA + 4 S-adenosyl-L-homocysteine + 4 H(+)</text>
        <dbReference type="Rhea" id="RHEA:19609"/>
        <dbReference type="Rhea" id="RHEA-COMP:10232"/>
        <dbReference type="Rhea" id="RHEA-COMP:10233"/>
        <dbReference type="ChEBI" id="CHEBI:15378"/>
        <dbReference type="ChEBI" id="CHEBI:57856"/>
        <dbReference type="ChEBI" id="CHEBI:59789"/>
        <dbReference type="ChEBI" id="CHEBI:74411"/>
        <dbReference type="ChEBI" id="CHEBI:74493"/>
        <dbReference type="EC" id="2.1.1.182"/>
    </reaction>
</comment>
<comment type="similarity">
    <text evidence="7">Belongs to the class I-like SAM-binding methyltransferase superfamily. rRNA adenine N(6)-methyltransferase family. RsmA subfamily.</text>
</comment>
<dbReference type="Gene3D" id="1.10.8.100">
    <property type="entry name" value="Ribosomal RNA adenine dimethylase-like, domain 2"/>
    <property type="match status" value="1"/>
</dbReference>
<keyword evidence="4 7" id="KW-0808">Transferase</keyword>
<evidence type="ECO:0000256" key="6">
    <source>
        <dbReference type="ARBA" id="ARBA00022884"/>
    </source>
</evidence>
<dbReference type="InterPro" id="IPR020598">
    <property type="entry name" value="rRNA_Ade_methylase_Trfase_N"/>
</dbReference>
<dbReference type="InterPro" id="IPR001737">
    <property type="entry name" value="KsgA/Erm"/>
</dbReference>
<evidence type="ECO:0000256" key="2">
    <source>
        <dbReference type="ARBA" id="ARBA00022552"/>
    </source>
</evidence>
<evidence type="ECO:0000256" key="5">
    <source>
        <dbReference type="ARBA" id="ARBA00022691"/>
    </source>
</evidence>
<dbReference type="AlphaFoldDB" id="A0A1G1XVG4"/>
<evidence type="ECO:0000313" key="11">
    <source>
        <dbReference type="Proteomes" id="UP000176241"/>
    </source>
</evidence>
<comment type="caution">
    <text evidence="10">The sequence shown here is derived from an EMBL/GenBank/DDBJ whole genome shotgun (WGS) entry which is preliminary data.</text>
</comment>
<feature type="binding site" evidence="7 8">
    <location>
        <position position="23"/>
    </location>
    <ligand>
        <name>S-adenosyl-L-methionine</name>
        <dbReference type="ChEBI" id="CHEBI:59789"/>
    </ligand>
</feature>
<protein>
    <recommendedName>
        <fullName evidence="7">Ribosomal RNA small subunit methyltransferase A</fullName>
        <ecNumber evidence="7">2.1.1.182</ecNumber>
    </recommendedName>
    <alternativeName>
        <fullName evidence="7">16S rRNA (adenine(1518)-N(6)/adenine(1519)-N(6))-dimethyltransferase</fullName>
    </alternativeName>
    <alternativeName>
        <fullName evidence="7">16S rRNA dimethyladenosine transferase</fullName>
    </alternativeName>
    <alternativeName>
        <fullName evidence="7">16S rRNA dimethylase</fullName>
    </alternativeName>
    <alternativeName>
        <fullName evidence="7">S-adenosylmethionine-6-N', N'-adenosyl(rRNA) dimethyltransferase</fullName>
    </alternativeName>
</protein>
<dbReference type="EMBL" id="MHIC01000038">
    <property type="protein sequence ID" value="OGY43992.1"/>
    <property type="molecule type" value="Genomic_DNA"/>
</dbReference>
<reference evidence="10 11" key="1">
    <citation type="journal article" date="2016" name="Nat. Commun.">
        <title>Thousands of microbial genomes shed light on interconnected biogeochemical processes in an aquifer system.</title>
        <authorList>
            <person name="Anantharaman K."/>
            <person name="Brown C.T."/>
            <person name="Hug L.A."/>
            <person name="Sharon I."/>
            <person name="Castelle C.J."/>
            <person name="Probst A.J."/>
            <person name="Thomas B.C."/>
            <person name="Singh A."/>
            <person name="Wilkins M.J."/>
            <person name="Karaoz U."/>
            <person name="Brodie E.L."/>
            <person name="Williams K.H."/>
            <person name="Hubbard S.S."/>
            <person name="Banfield J.F."/>
        </authorList>
    </citation>
    <scope>NUCLEOTIDE SEQUENCE [LARGE SCALE GENOMIC DNA]</scope>
</reference>
<dbReference type="CDD" id="cd02440">
    <property type="entry name" value="AdoMet_MTases"/>
    <property type="match status" value="1"/>
</dbReference>
<dbReference type="GO" id="GO:0052908">
    <property type="term" value="F:16S rRNA (adenine(1518)-N(6)/adenine(1519)-N(6))-dimethyltransferase activity"/>
    <property type="evidence" value="ECO:0007669"/>
    <property type="project" value="UniProtKB-EC"/>
</dbReference>
<dbReference type="NCBIfam" id="TIGR00755">
    <property type="entry name" value="ksgA"/>
    <property type="match status" value="1"/>
</dbReference>
<comment type="subcellular location">
    <subcellularLocation>
        <location evidence="7">Cytoplasm</location>
    </subcellularLocation>
</comment>
<keyword evidence="6 7" id="KW-0694">RNA-binding</keyword>
<evidence type="ECO:0000256" key="1">
    <source>
        <dbReference type="ARBA" id="ARBA00022490"/>
    </source>
</evidence>
<dbReference type="InterPro" id="IPR011530">
    <property type="entry name" value="rRNA_adenine_dimethylase"/>
</dbReference>
<comment type="function">
    <text evidence="7">Specifically dimethylates two adjacent adenosines (A1518 and A1519) in the loop of a conserved hairpin near the 3'-end of 16S rRNA in the 30S particle. May play a critical role in biogenesis of 30S subunits.</text>
</comment>
<feature type="binding site" evidence="7 8">
    <location>
        <position position="25"/>
    </location>
    <ligand>
        <name>S-adenosyl-L-methionine</name>
        <dbReference type="ChEBI" id="CHEBI:59789"/>
    </ligand>
</feature>
<dbReference type="SMART" id="SM00650">
    <property type="entry name" value="rADc"/>
    <property type="match status" value="1"/>
</dbReference>
<accession>A0A1G1XVG4</accession>
<feature type="domain" description="Ribosomal RNA adenine methylase transferase N-terminal" evidence="9">
    <location>
        <begin position="30"/>
        <end position="200"/>
    </location>
</feature>
<dbReference type="Pfam" id="PF00398">
    <property type="entry name" value="RrnaAD"/>
    <property type="match status" value="1"/>
</dbReference>
<dbReference type="SUPFAM" id="SSF53335">
    <property type="entry name" value="S-adenosyl-L-methionine-dependent methyltransferases"/>
    <property type="match status" value="1"/>
</dbReference>
<dbReference type="HAMAP" id="MF_00607">
    <property type="entry name" value="16SrRNA_methyltr_A"/>
    <property type="match status" value="1"/>
</dbReference>
<dbReference type="InterPro" id="IPR020596">
    <property type="entry name" value="rRNA_Ade_Mease_Trfase_CS"/>
</dbReference>
<sequence>MIQKIKQICQAYGIRPQRSKGQNFLVSQEVLDQIIQVADLKSDDVILEVGPGFGILTEALIEKVKKVISVELDKKLFSFLQAKFSEVKNLELVNEDILKLQPTSYNLQATTYKIVANIPYNITSKFLRKFLSQDHKPFEMVLLVQKEVANRVCAPTGKMSLLSVSVQLYGQPEIIEVVDKKNFWPEPEVDSAILKISDIKNTKEITEWLVDITEKQFWQVVKIGFSARRKKLSNNLSAGLRISAPEVKNTFEKIGLDHQIRAQNLEINDWVKLAKTLKIYLN</sequence>
<name>A0A1G1XVG4_9BACT</name>
<feature type="binding site" evidence="7 8">
    <location>
        <position position="50"/>
    </location>
    <ligand>
        <name>S-adenosyl-L-methionine</name>
        <dbReference type="ChEBI" id="CHEBI:59789"/>
    </ligand>
</feature>
<evidence type="ECO:0000256" key="8">
    <source>
        <dbReference type="PROSITE-ProRule" id="PRU01026"/>
    </source>
</evidence>
<dbReference type="PANTHER" id="PTHR11727:SF7">
    <property type="entry name" value="DIMETHYLADENOSINE TRANSFERASE-RELATED"/>
    <property type="match status" value="1"/>
</dbReference>
<dbReference type="Proteomes" id="UP000176241">
    <property type="component" value="Unassembled WGS sequence"/>
</dbReference>
<keyword evidence="3 7" id="KW-0489">Methyltransferase</keyword>
<dbReference type="PANTHER" id="PTHR11727">
    <property type="entry name" value="DIMETHYLADENOSINE TRANSFERASE"/>
    <property type="match status" value="1"/>
</dbReference>